<feature type="transmembrane region" description="Helical" evidence="6">
    <location>
        <begin position="162"/>
        <end position="182"/>
    </location>
</feature>
<feature type="transmembrane region" description="Helical" evidence="6">
    <location>
        <begin position="238"/>
        <end position="260"/>
    </location>
</feature>
<sequence>MPKSVAANGHLARIMLAFLATAGLFYVNIMPALVSGLISGLGFSNQDAGFVGSLNIYGAAVGAFFAIFIIRRIEWKPVCIGLLVALIAVDFCSMLLTTEFAMMALRAFHGFIGGMLVGVSFAVIARTEHVHKTFGMLLLVQFGLGGLGVMALPPLVPVFGSWILFMALIAFSATALVMLFFLPDYPVQIRDPEAIVAPVQKRPLAASVLAVFLFQAANMALYAYIIDLGEKAGLTLATISPALGVSAWMGILGSLAVIVLSTRFGRTLPIMLGIFVTAAGTFALHYSFSPLVFWLANIAVGITWAFSIAYLLGVCSEFDKAGQMAALGGFASKMGLASGPMFAAFVVTESNYEQLINIAVVLLVIAALATIYPSRLLDRQGRQALQAAVDKEA</sequence>
<dbReference type="InterPro" id="IPR050189">
    <property type="entry name" value="MFS_Efflux_Transporters"/>
</dbReference>
<feature type="transmembrane region" description="Helical" evidence="6">
    <location>
        <begin position="103"/>
        <end position="124"/>
    </location>
</feature>
<dbReference type="PANTHER" id="PTHR43124:SF10">
    <property type="entry name" value="PURINE EFFLUX PUMP PBUE"/>
    <property type="match status" value="1"/>
</dbReference>
<dbReference type="Proteomes" id="UP001169491">
    <property type="component" value="Unassembled WGS sequence"/>
</dbReference>
<dbReference type="AlphaFoldDB" id="A0AAW7QYQ1"/>
<evidence type="ECO:0000259" key="7">
    <source>
        <dbReference type="PROSITE" id="PS50850"/>
    </source>
</evidence>
<keyword evidence="2" id="KW-1003">Cell membrane</keyword>
<dbReference type="EMBL" id="JAGGJB010000003">
    <property type="protein sequence ID" value="MDN7124572.1"/>
    <property type="molecule type" value="Genomic_DNA"/>
</dbReference>
<gene>
    <name evidence="8" type="ORF">J6I90_06730</name>
    <name evidence="9" type="ORF">J6I92_04575</name>
</gene>
<dbReference type="PROSITE" id="PS50850">
    <property type="entry name" value="MFS"/>
    <property type="match status" value="1"/>
</dbReference>
<evidence type="ECO:0000256" key="1">
    <source>
        <dbReference type="ARBA" id="ARBA00004651"/>
    </source>
</evidence>
<keyword evidence="5 6" id="KW-0472">Membrane</keyword>
<evidence type="ECO:0000313" key="11">
    <source>
        <dbReference type="Proteomes" id="UP001169492"/>
    </source>
</evidence>
<feature type="transmembrane region" description="Helical" evidence="6">
    <location>
        <begin position="267"/>
        <end position="286"/>
    </location>
</feature>
<feature type="transmembrane region" description="Helical" evidence="6">
    <location>
        <begin position="203"/>
        <end position="226"/>
    </location>
</feature>
<organism evidence="8 11">
    <name type="scientific">Pseudidiomarina terrestris</name>
    <dbReference type="NCBI Taxonomy" id="2820060"/>
    <lineage>
        <taxon>Bacteria</taxon>
        <taxon>Pseudomonadati</taxon>
        <taxon>Pseudomonadota</taxon>
        <taxon>Gammaproteobacteria</taxon>
        <taxon>Alteromonadales</taxon>
        <taxon>Idiomarinaceae</taxon>
        <taxon>Pseudidiomarina</taxon>
    </lineage>
</organism>
<keyword evidence="3 6" id="KW-0812">Transmembrane</keyword>
<dbReference type="InterPro" id="IPR036259">
    <property type="entry name" value="MFS_trans_sf"/>
</dbReference>
<name>A0AAW7QYQ1_9GAMM</name>
<proteinExistence type="predicted"/>
<dbReference type="InterPro" id="IPR011701">
    <property type="entry name" value="MFS"/>
</dbReference>
<evidence type="ECO:0000256" key="5">
    <source>
        <dbReference type="ARBA" id="ARBA00023136"/>
    </source>
</evidence>
<dbReference type="PANTHER" id="PTHR43124">
    <property type="entry name" value="PURINE EFFLUX PUMP PBUE"/>
    <property type="match status" value="1"/>
</dbReference>
<reference evidence="10 11" key="1">
    <citation type="submission" date="2021-03" db="EMBL/GenBank/DDBJ databases">
        <title>Pseudidiomarina terrestris, a new bacterium isolated from saline soil.</title>
        <authorList>
            <person name="Galisteo C."/>
            <person name="De La Haba R."/>
            <person name="Sanchez-Porro C."/>
            <person name="Ventosa A."/>
        </authorList>
    </citation>
    <scope>NUCLEOTIDE SEQUENCE [LARGE SCALE GENOMIC DNA]</scope>
    <source>
        <strain evidence="8 11">1APP75-32.1</strain>
        <strain evidence="10">1APR75-15</strain>
        <strain evidence="9">1ASR75-15</strain>
    </source>
</reference>
<evidence type="ECO:0000256" key="6">
    <source>
        <dbReference type="SAM" id="Phobius"/>
    </source>
</evidence>
<dbReference type="GO" id="GO:0005886">
    <property type="term" value="C:plasma membrane"/>
    <property type="evidence" value="ECO:0007669"/>
    <property type="project" value="UniProtKB-SubCell"/>
</dbReference>
<evidence type="ECO:0000313" key="8">
    <source>
        <dbReference type="EMBL" id="MDN7124572.1"/>
    </source>
</evidence>
<keyword evidence="10" id="KW-1185">Reference proteome</keyword>
<evidence type="ECO:0000313" key="10">
    <source>
        <dbReference type="Proteomes" id="UP001169491"/>
    </source>
</evidence>
<dbReference type="RefSeq" id="WP_301719732.1">
    <property type="nucleotide sequence ID" value="NZ_JAGGJB010000003.1"/>
</dbReference>
<feature type="transmembrane region" description="Helical" evidence="6">
    <location>
        <begin position="292"/>
        <end position="312"/>
    </location>
</feature>
<evidence type="ECO:0000256" key="4">
    <source>
        <dbReference type="ARBA" id="ARBA00022989"/>
    </source>
</evidence>
<feature type="domain" description="Major facilitator superfamily (MFS) profile" evidence="7">
    <location>
        <begin position="203"/>
        <end position="393"/>
    </location>
</feature>
<feature type="transmembrane region" description="Helical" evidence="6">
    <location>
        <begin position="354"/>
        <end position="372"/>
    </location>
</feature>
<dbReference type="GO" id="GO:0022857">
    <property type="term" value="F:transmembrane transporter activity"/>
    <property type="evidence" value="ECO:0007669"/>
    <property type="project" value="InterPro"/>
</dbReference>
<dbReference type="Proteomes" id="UP001169492">
    <property type="component" value="Unassembled WGS sequence"/>
</dbReference>
<evidence type="ECO:0000256" key="2">
    <source>
        <dbReference type="ARBA" id="ARBA00022475"/>
    </source>
</evidence>
<dbReference type="Gene3D" id="1.20.1250.20">
    <property type="entry name" value="MFS general substrate transporter like domains"/>
    <property type="match status" value="2"/>
</dbReference>
<evidence type="ECO:0000313" key="9">
    <source>
        <dbReference type="EMBL" id="MDN7129137.1"/>
    </source>
</evidence>
<dbReference type="Pfam" id="PF07690">
    <property type="entry name" value="MFS_1"/>
    <property type="match status" value="1"/>
</dbReference>
<dbReference type="EMBL" id="JAGGJC010000001">
    <property type="protein sequence ID" value="MDN7129137.1"/>
    <property type="molecule type" value="Genomic_DNA"/>
</dbReference>
<comment type="caution">
    <text evidence="8">The sequence shown here is derived from an EMBL/GenBank/DDBJ whole genome shotgun (WGS) entry which is preliminary data.</text>
</comment>
<feature type="transmembrane region" description="Helical" evidence="6">
    <location>
        <begin position="77"/>
        <end position="97"/>
    </location>
</feature>
<dbReference type="SUPFAM" id="SSF103473">
    <property type="entry name" value="MFS general substrate transporter"/>
    <property type="match status" value="1"/>
</dbReference>
<protein>
    <submittedName>
        <fullName evidence="8">MFS transporter</fullName>
    </submittedName>
</protein>
<feature type="transmembrane region" description="Helical" evidence="6">
    <location>
        <begin position="136"/>
        <end position="156"/>
    </location>
</feature>
<evidence type="ECO:0000256" key="3">
    <source>
        <dbReference type="ARBA" id="ARBA00022692"/>
    </source>
</evidence>
<dbReference type="InterPro" id="IPR020846">
    <property type="entry name" value="MFS_dom"/>
</dbReference>
<feature type="transmembrane region" description="Helical" evidence="6">
    <location>
        <begin position="50"/>
        <end position="70"/>
    </location>
</feature>
<feature type="transmembrane region" description="Helical" evidence="6">
    <location>
        <begin position="12"/>
        <end position="38"/>
    </location>
</feature>
<keyword evidence="4 6" id="KW-1133">Transmembrane helix</keyword>
<comment type="subcellular location">
    <subcellularLocation>
        <location evidence="1">Cell membrane</location>
        <topology evidence="1">Multi-pass membrane protein</topology>
    </subcellularLocation>
</comment>
<accession>A0AAW7QYQ1</accession>
<feature type="transmembrane region" description="Helical" evidence="6">
    <location>
        <begin position="324"/>
        <end position="348"/>
    </location>
</feature>